<dbReference type="PANTHER" id="PTHR43679:SF2">
    <property type="entry name" value="OCTANOYL-[GCVH]:PROTEIN N-OCTANOYLTRANSFERASE"/>
    <property type="match status" value="1"/>
</dbReference>
<name>A0A520X945_9DELT</name>
<organism evidence="2 3">
    <name type="scientific">Candidatus Acidulodesulfobacterium acidiphilum</name>
    <dbReference type="NCBI Taxonomy" id="2597224"/>
    <lineage>
        <taxon>Bacteria</taxon>
        <taxon>Deltaproteobacteria</taxon>
        <taxon>Candidatus Acidulodesulfobacterales</taxon>
        <taxon>Candidatus Acidulodesulfobacterium</taxon>
    </lineage>
</organism>
<dbReference type="SUPFAM" id="SSF55681">
    <property type="entry name" value="Class II aaRS and biotin synthetases"/>
    <property type="match status" value="1"/>
</dbReference>
<dbReference type="AlphaFoldDB" id="A0A520X945"/>
<protein>
    <submittedName>
        <fullName evidence="2">DUF116 domain-containing protein</fullName>
    </submittedName>
</protein>
<accession>A0A520X945</accession>
<dbReference type="Gene3D" id="3.30.930.10">
    <property type="entry name" value="Bira Bifunctional Protein, Domain 2"/>
    <property type="match status" value="1"/>
</dbReference>
<dbReference type="Proteomes" id="UP000322454">
    <property type="component" value="Unassembled WGS sequence"/>
</dbReference>
<dbReference type="PROSITE" id="PS51733">
    <property type="entry name" value="BPL_LPL_CATALYTIC"/>
    <property type="match status" value="1"/>
</dbReference>
<sequence length="521" mass="59822">MFRVIDTGLKDFSYNICMDKALIELRKEGLIEDTFRFLRFEPCVLTGYHQSVFSEIRLDYCKEKNIAVGRRITGGGAIYFDETQLGWELVFSAKSIKIKNLDALTENICTAFSKGMKKLGINAEFRPRNDIEVEGRKISGTGGTYESSVYFFQGTLLLDFNPENMVKSLKIPIEKLTAKNFDSILSRVISVKNILGYIPDLDTIKSAVLEGFKEHLNLDFYESAISKKEEDFLNENRSFYSSEEWIYSKDFDPAETKIISEIYKCGGGIFKTFAKVDEKRNLLKYIYFTGDFFVSPARTVNDLESCLKDVPLNEAIFKIDDYFEKFKPEFRNVKKEDFFNIIVQIINKVQFLKNAGLKEEDLSRFTFVNGMNAEDISSAEYILLPYCAKKPDCEFRNKDKCIACGECETGIAYKFAEKYGIIPKTVISYENLVETLKELKIKGIKSYIGFCCKEFYIKRNEAFKNSGIKALLIDISSPLCYKYKKERDAYEGKFNGETTLGARVLFKIFNGRQITADNAIK</sequence>
<evidence type="ECO:0000313" key="2">
    <source>
        <dbReference type="EMBL" id="RZV37730.1"/>
    </source>
</evidence>
<reference evidence="2 3" key="1">
    <citation type="submission" date="2019-01" db="EMBL/GenBank/DDBJ databases">
        <title>Insights into ecological role of a new deltaproteobacterial order Candidatus Sinidesulfobacterales (Sva0485) by metagenomics and metatranscriptomics.</title>
        <authorList>
            <person name="Tan S."/>
            <person name="Liu J."/>
            <person name="Fang Y."/>
            <person name="Hedlund B."/>
            <person name="Lian Z.-H."/>
            <person name="Huang L.-Y."/>
            <person name="Li J.-T."/>
            <person name="Huang L.-N."/>
            <person name="Li W.-J."/>
            <person name="Jiang H.-C."/>
            <person name="Dong H.-L."/>
            <person name="Shu W.-S."/>
        </authorList>
    </citation>
    <scope>NUCLEOTIDE SEQUENCE [LARGE SCALE GENOMIC DNA]</scope>
    <source>
        <strain evidence="2">AP4</strain>
    </source>
</reference>
<evidence type="ECO:0000259" key="1">
    <source>
        <dbReference type="PROSITE" id="PS51733"/>
    </source>
</evidence>
<dbReference type="InterPro" id="IPR004143">
    <property type="entry name" value="BPL_LPL_catalytic"/>
</dbReference>
<dbReference type="Pfam" id="PF21948">
    <property type="entry name" value="LplA-B_cat"/>
    <property type="match status" value="1"/>
</dbReference>
<dbReference type="Gene3D" id="3.30.390.50">
    <property type="entry name" value="CO dehydrogenase flavoprotein, C-terminal domain"/>
    <property type="match status" value="1"/>
</dbReference>
<proteinExistence type="predicted"/>
<comment type="caution">
    <text evidence="2">The sequence shown here is derived from an EMBL/GenBank/DDBJ whole genome shotgun (WGS) entry which is preliminary data.</text>
</comment>
<dbReference type="InterPro" id="IPR002829">
    <property type="entry name" value="DUF116"/>
</dbReference>
<dbReference type="PANTHER" id="PTHR43679">
    <property type="entry name" value="OCTANOYLTRANSFERASE LIPM-RELATED"/>
    <property type="match status" value="1"/>
</dbReference>
<feature type="domain" description="BPL/LPL catalytic" evidence="1">
    <location>
        <begin position="29"/>
        <end position="220"/>
    </location>
</feature>
<dbReference type="InterPro" id="IPR045864">
    <property type="entry name" value="aa-tRNA-synth_II/BPL/LPL"/>
</dbReference>
<evidence type="ECO:0000313" key="3">
    <source>
        <dbReference type="Proteomes" id="UP000322454"/>
    </source>
</evidence>
<dbReference type="CDD" id="cd16443">
    <property type="entry name" value="LplA"/>
    <property type="match status" value="1"/>
</dbReference>
<gene>
    <name evidence="2" type="ORF">EVJ48_08365</name>
</gene>
<dbReference type="InterPro" id="IPR050664">
    <property type="entry name" value="Octanoyltrans_LipM/LipL"/>
</dbReference>
<dbReference type="EMBL" id="SHMQ01000031">
    <property type="protein sequence ID" value="RZV37730.1"/>
    <property type="molecule type" value="Genomic_DNA"/>
</dbReference>
<dbReference type="Pfam" id="PF01976">
    <property type="entry name" value="DUF116"/>
    <property type="match status" value="1"/>
</dbReference>